<evidence type="ECO:0000313" key="3">
    <source>
        <dbReference type="Proteomes" id="UP000255265"/>
    </source>
</evidence>
<keyword evidence="1" id="KW-0472">Membrane</keyword>
<evidence type="ECO:0000256" key="1">
    <source>
        <dbReference type="SAM" id="Phobius"/>
    </source>
</evidence>
<organism evidence="2 3">
    <name type="scientific">Pseudacidovorax intermedius</name>
    <dbReference type="NCBI Taxonomy" id="433924"/>
    <lineage>
        <taxon>Bacteria</taxon>
        <taxon>Pseudomonadati</taxon>
        <taxon>Pseudomonadota</taxon>
        <taxon>Betaproteobacteria</taxon>
        <taxon>Burkholderiales</taxon>
        <taxon>Comamonadaceae</taxon>
        <taxon>Pseudacidovorax</taxon>
    </lineage>
</organism>
<dbReference type="AlphaFoldDB" id="A0A370FEY6"/>
<name>A0A370FEY6_9BURK</name>
<accession>A0A370FEY6</accession>
<dbReference type="RefSeq" id="WP_017758694.1">
    <property type="nucleotide sequence ID" value="NZ_QQAV01000005.1"/>
</dbReference>
<keyword evidence="1" id="KW-1133">Transmembrane helix</keyword>
<dbReference type="Proteomes" id="UP000255265">
    <property type="component" value="Unassembled WGS sequence"/>
</dbReference>
<dbReference type="InterPro" id="IPR021830">
    <property type="entry name" value="DUF3422"/>
</dbReference>
<comment type="caution">
    <text evidence="2">The sequence shown here is derived from an EMBL/GenBank/DDBJ whole genome shotgun (WGS) entry which is preliminary data.</text>
</comment>
<reference evidence="2 3" key="1">
    <citation type="submission" date="2018-07" db="EMBL/GenBank/DDBJ databases">
        <title>Genomic Encyclopedia of Type Strains, Phase IV (KMG-IV): sequencing the most valuable type-strain genomes for metagenomic binning, comparative biology and taxonomic classification.</title>
        <authorList>
            <person name="Goeker M."/>
        </authorList>
    </citation>
    <scope>NUCLEOTIDE SEQUENCE [LARGE SCALE GENOMIC DNA]</scope>
    <source>
        <strain evidence="2 3">DSM 21352</strain>
    </source>
</reference>
<gene>
    <name evidence="2" type="ORF">DFR41_105209</name>
</gene>
<protein>
    <submittedName>
        <fullName evidence="2">Putative membrane-anchored protein</fullName>
    </submittedName>
</protein>
<dbReference type="EMBL" id="QQAV01000005">
    <property type="protein sequence ID" value="RDI24294.1"/>
    <property type="molecule type" value="Genomic_DNA"/>
</dbReference>
<proteinExistence type="predicted"/>
<evidence type="ECO:0000313" key="2">
    <source>
        <dbReference type="EMBL" id="RDI24294.1"/>
    </source>
</evidence>
<dbReference type="Pfam" id="PF11902">
    <property type="entry name" value="DUF3422"/>
    <property type="match status" value="1"/>
</dbReference>
<keyword evidence="3" id="KW-1185">Reference proteome</keyword>
<dbReference type="OrthoDB" id="9767470at2"/>
<keyword evidence="1" id="KW-0812">Transmembrane</keyword>
<sequence length="433" mass="47579">MSLLPSTQTLPLPRELPQRQRLADELHARPFETLASPGRVLSVATLRAGVAQDAQCLAHLAELDPAAPDAMGTTHVRLQWRGLRIKWERHTEFFSLSIFCERGEHGRGGTFDTGWLDVLPSGWLARLPGEMVSATLVALQPCAGEPPHVREVAPLFGGEPVVGNRIADGAATVMTDLRTVEGVTRFLVFDHRLNRRRAGRTVQRLVEIDTYRMMALLSLPLAARRMGELGAEESQLASLMERFRGAAEGDEALLAELVSLAARVEQALADHGARFSATRAYSGIVDRRMAELREVLLPGLQPLSEFLDRRFRPAVDSCAATAARQAELSGRIARAAQLLQTRSEVERERQNQALLASLDRRQGMQLRLQETVEGLSVIAMSYYGVGLAGYALKPLAKAAGINEVWLVGALVPVVVGVVMWNLRRLRRHLASAH</sequence>
<feature type="transmembrane region" description="Helical" evidence="1">
    <location>
        <begin position="404"/>
        <end position="422"/>
    </location>
</feature>